<gene>
    <name evidence="1" type="ORF">FGADI_1898</name>
</gene>
<dbReference type="EMBL" id="JABFAI010000040">
    <property type="protein sequence ID" value="KAF4959158.1"/>
    <property type="molecule type" value="Genomic_DNA"/>
</dbReference>
<dbReference type="AlphaFoldDB" id="A0A8H4TJG8"/>
<accession>A0A8H4TJG8</accession>
<evidence type="ECO:0000313" key="2">
    <source>
        <dbReference type="Proteomes" id="UP000604273"/>
    </source>
</evidence>
<name>A0A8H4TJG8_9HYPO</name>
<dbReference type="OrthoDB" id="428177at2759"/>
<dbReference type="Gene3D" id="3.20.20.80">
    <property type="entry name" value="Glycosidases"/>
    <property type="match status" value="1"/>
</dbReference>
<comment type="caution">
    <text evidence="1">The sequence shown here is derived from an EMBL/GenBank/DDBJ whole genome shotgun (WGS) entry which is preliminary data.</text>
</comment>
<reference evidence="1" key="2">
    <citation type="submission" date="2020-05" db="EMBL/GenBank/DDBJ databases">
        <authorList>
            <person name="Kim H.-S."/>
            <person name="Proctor R.H."/>
            <person name="Brown D.W."/>
        </authorList>
    </citation>
    <scope>NUCLEOTIDE SEQUENCE</scope>
    <source>
        <strain evidence="1">NRRL 45417</strain>
    </source>
</reference>
<organism evidence="1 2">
    <name type="scientific">Fusarium gaditjirri</name>
    <dbReference type="NCBI Taxonomy" id="282569"/>
    <lineage>
        <taxon>Eukaryota</taxon>
        <taxon>Fungi</taxon>
        <taxon>Dikarya</taxon>
        <taxon>Ascomycota</taxon>
        <taxon>Pezizomycotina</taxon>
        <taxon>Sordariomycetes</taxon>
        <taxon>Hypocreomycetidae</taxon>
        <taxon>Hypocreales</taxon>
        <taxon>Nectriaceae</taxon>
        <taxon>Fusarium</taxon>
        <taxon>Fusarium nisikadoi species complex</taxon>
    </lineage>
</organism>
<protein>
    <submittedName>
        <fullName evidence="1">Uncharacterized protein</fullName>
    </submittedName>
</protein>
<reference evidence="1" key="1">
    <citation type="journal article" date="2020" name="BMC Genomics">
        <title>Correction to: Identification and distribution of gene clusters required for synthesis of sphingolipid metabolism inhibitors in diverse species of the filamentous fungus Fusarium.</title>
        <authorList>
            <person name="Kim H.S."/>
            <person name="Lohmar J.M."/>
            <person name="Busman M."/>
            <person name="Brown D.W."/>
            <person name="Naumann T.A."/>
            <person name="Divon H.H."/>
            <person name="Lysoe E."/>
            <person name="Uhlig S."/>
            <person name="Proctor R.H."/>
        </authorList>
    </citation>
    <scope>NUCLEOTIDE SEQUENCE</scope>
    <source>
        <strain evidence="1">NRRL 45417</strain>
    </source>
</reference>
<proteinExistence type="predicted"/>
<dbReference type="SUPFAM" id="SSF51445">
    <property type="entry name" value="(Trans)glycosidases"/>
    <property type="match status" value="1"/>
</dbReference>
<dbReference type="InterPro" id="IPR017853">
    <property type="entry name" value="GH"/>
</dbReference>
<dbReference type="Proteomes" id="UP000604273">
    <property type="component" value="Unassembled WGS sequence"/>
</dbReference>
<keyword evidence="2" id="KW-1185">Reference proteome</keyword>
<sequence length="173" mass="19280">MARGPPACVASRVPVSRLCSNGLMAHDQGIKLLVSIHTHNRIKNNSNFYGQWHGTGDFYTNSKAISQFKDRFVHVLAHKHHDTDKTWAQNEAMRPQGNPQALDLWQYTMAKSIKQSLNGNLKILATTGYGAYLDNFPLDSYLTCDSLNVLAIHAYGVAELTASRLNAFFDEAN</sequence>
<evidence type="ECO:0000313" key="1">
    <source>
        <dbReference type="EMBL" id="KAF4959158.1"/>
    </source>
</evidence>